<reference evidence="2" key="1">
    <citation type="journal article" date="2020" name="Stud. Mycol.">
        <title>101 Dothideomycetes genomes: a test case for predicting lifestyles and emergence of pathogens.</title>
        <authorList>
            <person name="Haridas S."/>
            <person name="Albert R."/>
            <person name="Binder M."/>
            <person name="Bloem J."/>
            <person name="Labutti K."/>
            <person name="Salamov A."/>
            <person name="Andreopoulos B."/>
            <person name="Baker S."/>
            <person name="Barry K."/>
            <person name="Bills G."/>
            <person name="Bluhm B."/>
            <person name="Cannon C."/>
            <person name="Castanera R."/>
            <person name="Culley D."/>
            <person name="Daum C."/>
            <person name="Ezra D."/>
            <person name="Gonzalez J."/>
            <person name="Henrissat B."/>
            <person name="Kuo A."/>
            <person name="Liang C."/>
            <person name="Lipzen A."/>
            <person name="Lutzoni F."/>
            <person name="Magnuson J."/>
            <person name="Mondo S."/>
            <person name="Nolan M."/>
            <person name="Ohm R."/>
            <person name="Pangilinan J."/>
            <person name="Park H.-J."/>
            <person name="Ramirez L."/>
            <person name="Alfaro M."/>
            <person name="Sun H."/>
            <person name="Tritt A."/>
            <person name="Yoshinaga Y."/>
            <person name="Zwiers L.-H."/>
            <person name="Turgeon B."/>
            <person name="Goodwin S."/>
            <person name="Spatafora J."/>
            <person name="Crous P."/>
            <person name="Grigoriev I."/>
        </authorList>
    </citation>
    <scope>NUCLEOTIDE SEQUENCE</scope>
    <source>
        <strain evidence="2">CBS 122681</strain>
    </source>
</reference>
<gene>
    <name evidence="2" type="ORF">K491DRAFT_709897</name>
</gene>
<accession>A0A6A6TRV3</accession>
<keyword evidence="3" id="KW-1185">Reference proteome</keyword>
<dbReference type="EMBL" id="MU004289">
    <property type="protein sequence ID" value="KAF2662542.1"/>
    <property type="molecule type" value="Genomic_DNA"/>
</dbReference>
<dbReference type="Proteomes" id="UP000799324">
    <property type="component" value="Unassembled WGS sequence"/>
</dbReference>
<feature type="compositionally biased region" description="Polar residues" evidence="1">
    <location>
        <begin position="1"/>
        <end position="11"/>
    </location>
</feature>
<feature type="compositionally biased region" description="Acidic residues" evidence="1">
    <location>
        <begin position="182"/>
        <end position="223"/>
    </location>
</feature>
<dbReference type="OrthoDB" id="3792227at2759"/>
<sequence length="432" mass="48472">MQTDTDSSPATTAEKKVQQSCPHKIPPSLLPHLPTGSTCPSCTVQHHIDTIKSIQSELLARGGIFVSRPRTRKNADDVGWTTHVSIRDRWRSAKIKLLNDVMKFEDLSSRDAKSQEKEWSDVDEALRLWDQEKEGLAEVPGYVKEMSTQEVSDIVKRMMDQLRGTIEGMIDEDGDSAMADADAADEEEDADCPFPDSDVDLDSDEEGVSELGDVDSEADEEEKDQTISAQPEDARDSTRLDSHANGEQNTEMDLELPDSNSINSIERPGRRVRFTDFALVCPDSHVFVPSLFPHDTTDITSGADALKLALSSLNTKPSTSPTLLPHRRRVDADRKRLKARFKHTSGGYHAGKWASPVGYIKPNTSWYKLGWKELQKQWAESEQEEIEEQEAFDQLKAIAGTWILTRMLGPALWCLEETLKKMQDQNEESSQE</sequence>
<dbReference type="AlphaFoldDB" id="A0A6A6TRV3"/>
<evidence type="ECO:0000313" key="2">
    <source>
        <dbReference type="EMBL" id="KAF2662542.1"/>
    </source>
</evidence>
<feature type="compositionally biased region" description="Basic and acidic residues" evidence="1">
    <location>
        <begin position="232"/>
        <end position="244"/>
    </location>
</feature>
<feature type="region of interest" description="Disordered" evidence="1">
    <location>
        <begin position="1"/>
        <end position="22"/>
    </location>
</feature>
<name>A0A6A6TRV3_9PLEO</name>
<proteinExistence type="predicted"/>
<evidence type="ECO:0000256" key="1">
    <source>
        <dbReference type="SAM" id="MobiDB-lite"/>
    </source>
</evidence>
<evidence type="ECO:0000313" key="3">
    <source>
        <dbReference type="Proteomes" id="UP000799324"/>
    </source>
</evidence>
<organism evidence="2 3">
    <name type="scientific">Lophiostoma macrostomum CBS 122681</name>
    <dbReference type="NCBI Taxonomy" id="1314788"/>
    <lineage>
        <taxon>Eukaryota</taxon>
        <taxon>Fungi</taxon>
        <taxon>Dikarya</taxon>
        <taxon>Ascomycota</taxon>
        <taxon>Pezizomycotina</taxon>
        <taxon>Dothideomycetes</taxon>
        <taxon>Pleosporomycetidae</taxon>
        <taxon>Pleosporales</taxon>
        <taxon>Lophiostomataceae</taxon>
        <taxon>Lophiostoma</taxon>
    </lineage>
</organism>
<feature type="region of interest" description="Disordered" evidence="1">
    <location>
        <begin position="169"/>
        <end position="263"/>
    </location>
</feature>
<protein>
    <submittedName>
        <fullName evidence="2">Uncharacterized protein</fullName>
    </submittedName>
</protein>